<sequence>MATRPNISLPGQHGGSAPQHFVPPTARELRAQAVHRLQVGLLGLAAMLLLVALASIIMERARMAESTLPPAAGVASSTASPKSDPLADIGVIPSPDAARTPQAAPNR</sequence>
<protein>
    <submittedName>
        <fullName evidence="3">Uncharacterized protein</fullName>
    </submittedName>
</protein>
<dbReference type="EMBL" id="JBHRTQ010000004">
    <property type="protein sequence ID" value="MFC3173614.1"/>
    <property type="molecule type" value="Genomic_DNA"/>
</dbReference>
<feature type="region of interest" description="Disordered" evidence="1">
    <location>
        <begin position="67"/>
        <end position="107"/>
    </location>
</feature>
<keyword evidence="4" id="KW-1185">Reference proteome</keyword>
<comment type="caution">
    <text evidence="3">The sequence shown here is derived from an EMBL/GenBank/DDBJ whole genome shotgun (WGS) entry which is preliminary data.</text>
</comment>
<organism evidence="3 4">
    <name type="scientific">Novosphingobium bradum</name>
    <dbReference type="NCBI Taxonomy" id="1737444"/>
    <lineage>
        <taxon>Bacteria</taxon>
        <taxon>Pseudomonadati</taxon>
        <taxon>Pseudomonadota</taxon>
        <taxon>Alphaproteobacteria</taxon>
        <taxon>Sphingomonadales</taxon>
        <taxon>Sphingomonadaceae</taxon>
        <taxon>Novosphingobium</taxon>
    </lineage>
</organism>
<feature type="region of interest" description="Disordered" evidence="1">
    <location>
        <begin position="1"/>
        <end position="22"/>
    </location>
</feature>
<keyword evidence="2" id="KW-0472">Membrane</keyword>
<proteinExistence type="predicted"/>
<dbReference type="RefSeq" id="WP_379508991.1">
    <property type="nucleotide sequence ID" value="NZ_JBHRTQ010000004.1"/>
</dbReference>
<evidence type="ECO:0000256" key="2">
    <source>
        <dbReference type="SAM" id="Phobius"/>
    </source>
</evidence>
<name>A0ABV7ILS1_9SPHN</name>
<keyword evidence="2" id="KW-0812">Transmembrane</keyword>
<evidence type="ECO:0000313" key="4">
    <source>
        <dbReference type="Proteomes" id="UP001595604"/>
    </source>
</evidence>
<gene>
    <name evidence="3" type="ORF">ACFOD9_05055</name>
</gene>
<accession>A0ABV7ILS1</accession>
<evidence type="ECO:0000256" key="1">
    <source>
        <dbReference type="SAM" id="MobiDB-lite"/>
    </source>
</evidence>
<dbReference type="Proteomes" id="UP001595604">
    <property type="component" value="Unassembled WGS sequence"/>
</dbReference>
<feature type="transmembrane region" description="Helical" evidence="2">
    <location>
        <begin position="37"/>
        <end position="58"/>
    </location>
</feature>
<evidence type="ECO:0000313" key="3">
    <source>
        <dbReference type="EMBL" id="MFC3173614.1"/>
    </source>
</evidence>
<keyword evidence="2" id="KW-1133">Transmembrane helix</keyword>
<reference evidence="4" key="1">
    <citation type="journal article" date="2019" name="Int. J. Syst. Evol. Microbiol.">
        <title>The Global Catalogue of Microorganisms (GCM) 10K type strain sequencing project: providing services to taxonomists for standard genome sequencing and annotation.</title>
        <authorList>
            <consortium name="The Broad Institute Genomics Platform"/>
            <consortium name="The Broad Institute Genome Sequencing Center for Infectious Disease"/>
            <person name="Wu L."/>
            <person name="Ma J."/>
        </authorList>
    </citation>
    <scope>NUCLEOTIDE SEQUENCE [LARGE SCALE GENOMIC DNA]</scope>
    <source>
        <strain evidence="4">KCTC 42984</strain>
    </source>
</reference>